<dbReference type="AlphaFoldDB" id="G8BR62"/>
<evidence type="ECO:0000313" key="4">
    <source>
        <dbReference type="EMBL" id="CCE62238.1"/>
    </source>
</evidence>
<evidence type="ECO:0000259" key="3">
    <source>
        <dbReference type="PROSITE" id="PS51229"/>
    </source>
</evidence>
<dbReference type="PANTHER" id="PTHR12281">
    <property type="entry name" value="RP42 RELATED"/>
    <property type="match status" value="1"/>
</dbReference>
<sequence length="266" mass="31393">MDSIVREFQQLTSSSNKVARKYLSGNDWNLNYALNEFYDQELGGFVHDVPREYPAELIELFERYNNQKYVDGSSGNEEDVGIDADGLIQFIEDLGYELEDLTTLCLANVMGCNNLTDCITRNQFLEAWYNKKCSNIKDIKDELETVGENLRSDINYFTYIYNYSFGLITEENMKSIQIDTAKEYWKLFFGDGTPLHIEKEQLDNWNKFLTISGKKTITKDEWKMILEFFKKFPTVTEFKDEYDPMDPWPYIMDEYHEYLEENGKLN</sequence>
<dbReference type="STRING" id="1071381.G8BR62"/>
<dbReference type="GO" id="GO:0045116">
    <property type="term" value="P:protein neddylation"/>
    <property type="evidence" value="ECO:0007669"/>
    <property type="project" value="EnsemblFungi"/>
</dbReference>
<dbReference type="GO" id="GO:0031624">
    <property type="term" value="F:ubiquitin conjugating enzyme binding"/>
    <property type="evidence" value="ECO:0007669"/>
    <property type="project" value="EnsemblFungi"/>
</dbReference>
<dbReference type="eggNOG" id="KOG3077">
    <property type="taxonomic scope" value="Eukaryota"/>
</dbReference>
<proteinExistence type="predicted"/>
<dbReference type="EMBL" id="HE612858">
    <property type="protein sequence ID" value="CCE62238.1"/>
    <property type="molecule type" value="Genomic_DNA"/>
</dbReference>
<dbReference type="SUPFAM" id="SSF46934">
    <property type="entry name" value="UBA-like"/>
    <property type="match status" value="1"/>
</dbReference>
<name>G8BR62_TETPH</name>
<feature type="domain" description="DCUN1" evidence="3">
    <location>
        <begin position="52"/>
        <end position="260"/>
    </location>
</feature>
<dbReference type="RefSeq" id="XP_003684672.1">
    <property type="nucleotide sequence ID" value="XM_003684624.1"/>
</dbReference>
<dbReference type="Gene3D" id="1.10.8.10">
    <property type="entry name" value="DNA helicase RuvA subunit, C-terminal domain"/>
    <property type="match status" value="1"/>
</dbReference>
<evidence type="ECO:0000256" key="1">
    <source>
        <dbReference type="ARBA" id="ARBA00022786"/>
    </source>
</evidence>
<dbReference type="InterPro" id="IPR042460">
    <property type="entry name" value="DCN1-like_PONY"/>
</dbReference>
<reference evidence="4 5" key="1">
    <citation type="journal article" date="2011" name="Proc. Natl. Acad. Sci. U.S.A.">
        <title>Evolutionary erosion of yeast sex chromosomes by mating-type switching accidents.</title>
        <authorList>
            <person name="Gordon J.L."/>
            <person name="Armisen D."/>
            <person name="Proux-Wera E."/>
            <person name="Oheigeartaigh S.S."/>
            <person name="Byrne K.P."/>
            <person name="Wolfe K.H."/>
        </authorList>
    </citation>
    <scope>NUCLEOTIDE SEQUENCE [LARGE SCALE GENOMIC DNA]</scope>
    <source>
        <strain evidence="5">ATCC 24235 / CBS 4417 / NBRC 1672 / NRRL Y-8282 / UCD 70-5</strain>
    </source>
</reference>
<evidence type="ECO:0000313" key="5">
    <source>
        <dbReference type="Proteomes" id="UP000005666"/>
    </source>
</evidence>
<keyword evidence="1" id="KW-0833">Ubl conjugation pathway</keyword>
<dbReference type="InterPro" id="IPR005176">
    <property type="entry name" value="PONY_dom"/>
</dbReference>
<dbReference type="HOGENOM" id="CLU_047042_0_0_1"/>
<dbReference type="GO" id="GO:0032182">
    <property type="term" value="F:ubiquitin-like protein binding"/>
    <property type="evidence" value="ECO:0007669"/>
    <property type="project" value="EnsemblFungi"/>
</dbReference>
<dbReference type="OMA" id="LWCKFLQ"/>
<dbReference type="PANTHER" id="PTHR12281:SF31">
    <property type="entry name" value="DCN1-LIKE PROTEIN 3"/>
    <property type="match status" value="1"/>
</dbReference>
<dbReference type="GO" id="GO:0030674">
    <property type="term" value="F:protein-macromolecule adaptor activity"/>
    <property type="evidence" value="ECO:0007669"/>
    <property type="project" value="EnsemblFungi"/>
</dbReference>
<dbReference type="Proteomes" id="UP000005666">
    <property type="component" value="Chromosome 3"/>
</dbReference>
<dbReference type="Gene3D" id="1.10.238.200">
    <property type="entry name" value="Cullin, PONY binding domain"/>
    <property type="match status" value="1"/>
</dbReference>
<dbReference type="GeneID" id="11533454"/>
<dbReference type="PROSITE" id="PS51229">
    <property type="entry name" value="DCUN1"/>
    <property type="match status" value="1"/>
</dbReference>
<evidence type="ECO:0000256" key="2">
    <source>
        <dbReference type="RuleBase" id="RU410713"/>
    </source>
</evidence>
<dbReference type="OrthoDB" id="27198at2759"/>
<accession>G8BR62</accession>
<comment type="function">
    <text evidence="2">Neddylation of cullins play an essential role in the regulation of SCF-type complexes activity.</text>
</comment>
<dbReference type="GO" id="GO:0097602">
    <property type="term" value="F:cullin family protein binding"/>
    <property type="evidence" value="ECO:0007669"/>
    <property type="project" value="EnsemblFungi"/>
</dbReference>
<dbReference type="InterPro" id="IPR014764">
    <property type="entry name" value="DCN-prot"/>
</dbReference>
<dbReference type="Pfam" id="PF03556">
    <property type="entry name" value="Cullin_binding"/>
    <property type="match status" value="1"/>
</dbReference>
<dbReference type="Gene3D" id="1.10.238.10">
    <property type="entry name" value="EF-hand"/>
    <property type="match status" value="1"/>
</dbReference>
<dbReference type="CDD" id="cd14352">
    <property type="entry name" value="UBA_DCN1"/>
    <property type="match status" value="1"/>
</dbReference>
<organism evidence="4 5">
    <name type="scientific">Tetrapisispora phaffii (strain ATCC 24235 / CBS 4417 / NBRC 1672 / NRRL Y-8282 / UCD 70-5)</name>
    <name type="common">Yeast</name>
    <name type="synonym">Fabospora phaffii</name>
    <dbReference type="NCBI Taxonomy" id="1071381"/>
    <lineage>
        <taxon>Eukaryota</taxon>
        <taxon>Fungi</taxon>
        <taxon>Dikarya</taxon>
        <taxon>Ascomycota</taxon>
        <taxon>Saccharomycotina</taxon>
        <taxon>Saccharomycetes</taxon>
        <taxon>Saccharomycetales</taxon>
        <taxon>Saccharomycetaceae</taxon>
        <taxon>Tetrapisispora</taxon>
    </lineage>
</organism>
<dbReference type="InterPro" id="IPR009060">
    <property type="entry name" value="UBA-like_sf"/>
</dbReference>
<dbReference type="KEGG" id="tpf:TPHA_0C00820"/>
<dbReference type="GO" id="GO:0000151">
    <property type="term" value="C:ubiquitin ligase complex"/>
    <property type="evidence" value="ECO:0007669"/>
    <property type="project" value="TreeGrafter"/>
</dbReference>
<dbReference type="Pfam" id="PF14555">
    <property type="entry name" value="UBA_4"/>
    <property type="match status" value="1"/>
</dbReference>
<gene>
    <name evidence="4" type="primary">TPHA0C00820</name>
    <name evidence="4" type="ordered locus">TPHA_0C00820</name>
</gene>
<keyword evidence="5" id="KW-1185">Reference proteome</keyword>
<protein>
    <recommendedName>
        <fullName evidence="2">Defective in cullin neddylation protein</fullName>
    </recommendedName>
</protein>